<dbReference type="SUPFAM" id="SSF55658">
    <property type="entry name" value="L9 N-domain-like"/>
    <property type="match status" value="1"/>
</dbReference>
<accession>A0A6A6M7L3</accession>
<reference evidence="7 8" key="1">
    <citation type="journal article" date="2020" name="Mol. Plant">
        <title>The Chromosome-Based Rubber Tree Genome Provides New Insights into Spurge Genome Evolution and Rubber Biosynthesis.</title>
        <authorList>
            <person name="Liu J."/>
            <person name="Shi C."/>
            <person name="Shi C.C."/>
            <person name="Li W."/>
            <person name="Zhang Q.J."/>
            <person name="Zhang Y."/>
            <person name="Li K."/>
            <person name="Lu H.F."/>
            <person name="Shi C."/>
            <person name="Zhu S.T."/>
            <person name="Xiao Z.Y."/>
            <person name="Nan H."/>
            <person name="Yue Y."/>
            <person name="Zhu X.G."/>
            <person name="Wu Y."/>
            <person name="Hong X.N."/>
            <person name="Fan G.Y."/>
            <person name="Tong Y."/>
            <person name="Zhang D."/>
            <person name="Mao C.L."/>
            <person name="Liu Y.L."/>
            <person name="Hao S.J."/>
            <person name="Liu W.Q."/>
            <person name="Lv M.Q."/>
            <person name="Zhang H.B."/>
            <person name="Liu Y."/>
            <person name="Hu-Tang G.R."/>
            <person name="Wang J.P."/>
            <person name="Wang J.H."/>
            <person name="Sun Y.H."/>
            <person name="Ni S.B."/>
            <person name="Chen W.B."/>
            <person name="Zhang X.C."/>
            <person name="Jiao Y.N."/>
            <person name="Eichler E.E."/>
            <person name="Li G.H."/>
            <person name="Liu X."/>
            <person name="Gao L.Z."/>
        </authorList>
    </citation>
    <scope>NUCLEOTIDE SEQUENCE [LARGE SCALE GENOMIC DNA]</scope>
    <source>
        <strain evidence="8">cv. GT1</strain>
        <tissue evidence="7">Leaf</tissue>
    </source>
</reference>
<evidence type="ECO:0000256" key="4">
    <source>
        <dbReference type="ARBA" id="ARBA00023163"/>
    </source>
</evidence>
<dbReference type="InterPro" id="IPR003340">
    <property type="entry name" value="B3_DNA-bd"/>
</dbReference>
<gene>
    <name evidence="7" type="ORF">GH714_006689</name>
</gene>
<dbReference type="EMBL" id="JAAGAX010000007">
    <property type="protein sequence ID" value="KAF2308393.1"/>
    <property type="molecule type" value="Genomic_DNA"/>
</dbReference>
<dbReference type="InterPro" id="IPR009027">
    <property type="entry name" value="Ribosomal_bL9/RNase_H1_N"/>
</dbReference>
<keyword evidence="4" id="KW-0804">Transcription</keyword>
<keyword evidence="2" id="KW-0805">Transcription regulation</keyword>
<dbReference type="GO" id="GO:0003677">
    <property type="term" value="F:DNA binding"/>
    <property type="evidence" value="ECO:0007669"/>
    <property type="project" value="UniProtKB-KW"/>
</dbReference>
<proteinExistence type="predicted"/>
<dbReference type="Pfam" id="PF01693">
    <property type="entry name" value="Cauli_VI"/>
    <property type="match status" value="1"/>
</dbReference>
<comment type="subcellular location">
    <subcellularLocation>
        <location evidence="1">Nucleus</location>
    </subcellularLocation>
</comment>
<dbReference type="InterPro" id="IPR037056">
    <property type="entry name" value="RNase_H1_N_sf"/>
</dbReference>
<protein>
    <recommendedName>
        <fullName evidence="6">Ribonuclease H1 N-terminal domain-containing protein</fullName>
    </recommendedName>
</protein>
<keyword evidence="5" id="KW-0539">Nucleus</keyword>
<dbReference type="AlphaFoldDB" id="A0A6A6M7L3"/>
<dbReference type="Gene3D" id="3.40.970.10">
    <property type="entry name" value="Ribonuclease H1, N-terminal domain"/>
    <property type="match status" value="1"/>
</dbReference>
<name>A0A6A6M7L3_HEVBR</name>
<dbReference type="GO" id="GO:0005634">
    <property type="term" value="C:nucleus"/>
    <property type="evidence" value="ECO:0007669"/>
    <property type="project" value="UniProtKB-SubCell"/>
</dbReference>
<dbReference type="InterPro" id="IPR015300">
    <property type="entry name" value="DNA-bd_pseudobarrel_sf"/>
</dbReference>
<evidence type="ECO:0000256" key="3">
    <source>
        <dbReference type="ARBA" id="ARBA00023125"/>
    </source>
</evidence>
<dbReference type="CDD" id="cd10017">
    <property type="entry name" value="B3_DNA"/>
    <property type="match status" value="1"/>
</dbReference>
<keyword evidence="8" id="KW-1185">Reference proteome</keyword>
<dbReference type="SUPFAM" id="SSF101936">
    <property type="entry name" value="DNA-binding pseudobarrel domain"/>
    <property type="match status" value="2"/>
</dbReference>
<sequence>MRVTSNRRKEKFYVVFHGLQPGIYTSWQECAPHVIGVSRSLYKSYDTMEEALHAFNHANNLPMNSYRGGDGMSLVASSGISTTLGNEEPCQQYLSTINMESKKSLMFGKEDPREESPSINVHENELIRNCLNDLYYRVDHLVSQNHVNPSQSSFKFVCKNYDWKYKVRIPNHVTHLLGDLNFDTITLFVKGMEGHSWQVAVVVDEKDGNLYFTDGVDELIKYYKLKQKFCIIFSVISTQQHNSNPDAEPLPTQSNFVSVMNTADWKYKVNIPIEFAKTFLGLNGRLVHIQVPGVRKQFQVQYVTRFSQEGVFKKARFEKGWRAFVQENQLGKDDEVEFTLTVADDYRIEFQTEITRAGQ</sequence>
<comment type="caution">
    <text evidence="7">The sequence shown here is derived from an EMBL/GenBank/DDBJ whole genome shotgun (WGS) entry which is preliminary data.</text>
</comment>
<feature type="domain" description="Ribonuclease H1 N-terminal" evidence="6">
    <location>
        <begin position="11"/>
        <end position="52"/>
    </location>
</feature>
<organism evidence="7 8">
    <name type="scientific">Hevea brasiliensis</name>
    <name type="common">Para rubber tree</name>
    <name type="synonym">Siphonia brasiliensis</name>
    <dbReference type="NCBI Taxonomy" id="3981"/>
    <lineage>
        <taxon>Eukaryota</taxon>
        <taxon>Viridiplantae</taxon>
        <taxon>Streptophyta</taxon>
        <taxon>Embryophyta</taxon>
        <taxon>Tracheophyta</taxon>
        <taxon>Spermatophyta</taxon>
        <taxon>Magnoliopsida</taxon>
        <taxon>eudicotyledons</taxon>
        <taxon>Gunneridae</taxon>
        <taxon>Pentapetalae</taxon>
        <taxon>rosids</taxon>
        <taxon>fabids</taxon>
        <taxon>Malpighiales</taxon>
        <taxon>Euphorbiaceae</taxon>
        <taxon>Crotonoideae</taxon>
        <taxon>Micrandreae</taxon>
        <taxon>Hevea</taxon>
    </lineage>
</organism>
<evidence type="ECO:0000313" key="8">
    <source>
        <dbReference type="Proteomes" id="UP000467840"/>
    </source>
</evidence>
<evidence type="ECO:0000256" key="5">
    <source>
        <dbReference type="ARBA" id="ARBA00023242"/>
    </source>
</evidence>
<dbReference type="Proteomes" id="UP000467840">
    <property type="component" value="Chromosome 17"/>
</dbReference>
<evidence type="ECO:0000256" key="2">
    <source>
        <dbReference type="ARBA" id="ARBA00023015"/>
    </source>
</evidence>
<evidence type="ECO:0000259" key="6">
    <source>
        <dbReference type="Pfam" id="PF01693"/>
    </source>
</evidence>
<evidence type="ECO:0000256" key="1">
    <source>
        <dbReference type="ARBA" id="ARBA00004123"/>
    </source>
</evidence>
<evidence type="ECO:0000313" key="7">
    <source>
        <dbReference type="EMBL" id="KAF2308393.1"/>
    </source>
</evidence>
<keyword evidence="3" id="KW-0238">DNA-binding</keyword>
<dbReference type="Gene3D" id="2.40.330.10">
    <property type="entry name" value="DNA-binding pseudobarrel domain"/>
    <property type="match status" value="2"/>
</dbReference>
<dbReference type="InterPro" id="IPR011320">
    <property type="entry name" value="RNase_H1_N"/>
</dbReference>